<dbReference type="AlphaFoldDB" id="A0A6S6NZT4"/>
<evidence type="ECO:0000259" key="2">
    <source>
        <dbReference type="PROSITE" id="PS50943"/>
    </source>
</evidence>
<evidence type="ECO:0000256" key="1">
    <source>
        <dbReference type="ARBA" id="ARBA00007227"/>
    </source>
</evidence>
<protein>
    <submittedName>
        <fullName evidence="3">DNA-binding protein</fullName>
    </submittedName>
</protein>
<dbReference type="RefSeq" id="WP_185293816.1">
    <property type="nucleotide sequence ID" value="NZ_AP023287.1"/>
</dbReference>
<dbReference type="GO" id="GO:0003677">
    <property type="term" value="F:DNA binding"/>
    <property type="evidence" value="ECO:0007669"/>
    <property type="project" value="UniProtKB-KW"/>
</dbReference>
<keyword evidence="3" id="KW-0238">DNA-binding</keyword>
<proteinExistence type="inferred from homology"/>
<dbReference type="Proteomes" id="UP000515734">
    <property type="component" value="Chromosome"/>
</dbReference>
<evidence type="ECO:0000313" key="3">
    <source>
        <dbReference type="EMBL" id="BCI50751.1"/>
    </source>
</evidence>
<dbReference type="PROSITE" id="PS50943">
    <property type="entry name" value="HTH_CROC1"/>
    <property type="match status" value="1"/>
</dbReference>
<dbReference type="Gene3D" id="1.10.10.2910">
    <property type="match status" value="1"/>
</dbReference>
<name>A0A6S6NZT4_9MYCO</name>
<dbReference type="InterPro" id="IPR010982">
    <property type="entry name" value="Lambda_DNA-bd_dom_sf"/>
</dbReference>
<dbReference type="Pfam" id="PF06114">
    <property type="entry name" value="Peptidase_M78"/>
    <property type="match status" value="1"/>
</dbReference>
<feature type="domain" description="HTH cro/C1-type" evidence="2">
    <location>
        <begin position="4"/>
        <end position="37"/>
    </location>
</feature>
<comment type="similarity">
    <text evidence="1">Belongs to the short-chain fatty acyl-CoA assimilation regulator (ScfR) family.</text>
</comment>
<organism evidence="3 4">
    <name type="scientific">Mycolicibacterium litorale</name>
    <dbReference type="NCBI Taxonomy" id="758802"/>
    <lineage>
        <taxon>Bacteria</taxon>
        <taxon>Bacillati</taxon>
        <taxon>Actinomycetota</taxon>
        <taxon>Actinomycetes</taxon>
        <taxon>Mycobacteriales</taxon>
        <taxon>Mycobacteriaceae</taxon>
        <taxon>Mycolicibacterium</taxon>
    </lineage>
</organism>
<dbReference type="CDD" id="cd00093">
    <property type="entry name" value="HTH_XRE"/>
    <property type="match status" value="1"/>
</dbReference>
<dbReference type="SMART" id="SM00530">
    <property type="entry name" value="HTH_XRE"/>
    <property type="match status" value="1"/>
</dbReference>
<reference evidence="3 4" key="1">
    <citation type="submission" date="2020-07" db="EMBL/GenBank/DDBJ databases">
        <title>Complete genome sequence of Mycolicibacterium litorale like strain isolated from cardiac implantable electronic device infection.</title>
        <authorList>
            <person name="Fukano H."/>
            <person name="Miyama H."/>
            <person name="Hoshino Y."/>
        </authorList>
    </citation>
    <scope>NUCLEOTIDE SEQUENCE [LARGE SCALE GENOMIC DNA]</scope>
    <source>
        <strain evidence="3 4">NIIDNTM18</strain>
    </source>
</reference>
<dbReference type="Pfam" id="PF01381">
    <property type="entry name" value="HTH_3"/>
    <property type="match status" value="1"/>
</dbReference>
<evidence type="ECO:0000313" key="4">
    <source>
        <dbReference type="Proteomes" id="UP000515734"/>
    </source>
</evidence>
<dbReference type="EMBL" id="AP023287">
    <property type="protein sequence ID" value="BCI50751.1"/>
    <property type="molecule type" value="Genomic_DNA"/>
</dbReference>
<accession>A0A6S6NZT4</accession>
<dbReference type="SUPFAM" id="SSF47413">
    <property type="entry name" value="lambda repressor-like DNA-binding domains"/>
    <property type="match status" value="1"/>
</dbReference>
<sequence length="324" mass="35576">MNRLRAYRDIEGLNQTDLAELLGMSTAMVSAIESGRRPFNGDLSSIGYGNERLELPDMSAPMHRARASTLVAAKNRAKELLRLAGEVFAELVAITPKAPRSKLLELDAVHTFQDVEERAAELRTILGQEESGPIRNLTALIERAGVCIIPIAGLAGVDGLSAWVNGVPVIGIDPSAPGDRFRFGLAHECGHLTLHNRHHDNVEREANRFAGALLFPQDDFDAAMVDKVKLQDFISLKNAWGMSIAATIYRAHELEYIDDARYRALQIQTSKWRRSEPGEFRASTGTLLPRLVEVNGGTAAVAENFGINTKHLAALINWSHLRAV</sequence>
<dbReference type="Gene3D" id="1.10.260.40">
    <property type="entry name" value="lambda repressor-like DNA-binding domains"/>
    <property type="match status" value="1"/>
</dbReference>
<dbReference type="InterPro" id="IPR052345">
    <property type="entry name" value="Rad_response_metalloprotease"/>
</dbReference>
<dbReference type="PANTHER" id="PTHR43236">
    <property type="entry name" value="ANTITOXIN HIGA1"/>
    <property type="match status" value="1"/>
</dbReference>
<dbReference type="InterPro" id="IPR010359">
    <property type="entry name" value="IrrE_HExxH"/>
</dbReference>
<gene>
    <name evidence="3" type="ORF">NIIDNTM18_00290</name>
</gene>
<dbReference type="PANTHER" id="PTHR43236:SF1">
    <property type="entry name" value="BLL7220 PROTEIN"/>
    <property type="match status" value="1"/>
</dbReference>
<dbReference type="InterPro" id="IPR001387">
    <property type="entry name" value="Cro/C1-type_HTH"/>
</dbReference>